<keyword evidence="3" id="KW-1185">Reference proteome</keyword>
<feature type="compositionally biased region" description="Basic and acidic residues" evidence="1">
    <location>
        <begin position="211"/>
        <end position="221"/>
    </location>
</feature>
<dbReference type="EMBL" id="BMCH01000011">
    <property type="protein sequence ID" value="GGC42050.1"/>
    <property type="molecule type" value="Genomic_DNA"/>
</dbReference>
<dbReference type="SUPFAM" id="SSF52540">
    <property type="entry name" value="P-loop containing nucleoside triphosphate hydrolases"/>
    <property type="match status" value="1"/>
</dbReference>
<evidence type="ECO:0008006" key="4">
    <source>
        <dbReference type="Google" id="ProtNLM"/>
    </source>
</evidence>
<proteinExistence type="predicted"/>
<protein>
    <recommendedName>
        <fullName evidence="4">AAA domain-containing protein</fullName>
    </recommendedName>
</protein>
<feature type="compositionally biased region" description="Basic and acidic residues" evidence="1">
    <location>
        <begin position="276"/>
        <end position="303"/>
    </location>
</feature>
<reference evidence="3" key="1">
    <citation type="journal article" date="2019" name="Int. J. Syst. Evol. Microbiol.">
        <title>The Global Catalogue of Microorganisms (GCM) 10K type strain sequencing project: providing services to taxonomists for standard genome sequencing and annotation.</title>
        <authorList>
            <consortium name="The Broad Institute Genomics Platform"/>
            <consortium name="The Broad Institute Genome Sequencing Center for Infectious Disease"/>
            <person name="Wu L."/>
            <person name="Ma J."/>
        </authorList>
    </citation>
    <scope>NUCLEOTIDE SEQUENCE [LARGE SCALE GENOMIC DNA]</scope>
    <source>
        <strain evidence="3">CCM 7132</strain>
    </source>
</reference>
<accession>A0ABQ1MKK3</accession>
<dbReference type="Pfam" id="PF13481">
    <property type="entry name" value="AAA_25"/>
    <property type="match status" value="1"/>
</dbReference>
<name>A0ABQ1MKK3_9PROT</name>
<dbReference type="Gene3D" id="3.40.50.300">
    <property type="entry name" value="P-loop containing nucleotide triphosphate hydrolases"/>
    <property type="match status" value="1"/>
</dbReference>
<gene>
    <name evidence="2" type="ORF">GCM10007207_29220</name>
</gene>
<organism evidence="2 3">
    <name type="scientific">Asaia siamensis</name>
    <dbReference type="NCBI Taxonomy" id="110479"/>
    <lineage>
        <taxon>Bacteria</taxon>
        <taxon>Pseudomonadati</taxon>
        <taxon>Pseudomonadota</taxon>
        <taxon>Alphaproteobacteria</taxon>
        <taxon>Acetobacterales</taxon>
        <taxon>Acetobacteraceae</taxon>
        <taxon>Asaia</taxon>
    </lineage>
</organism>
<dbReference type="Proteomes" id="UP000637769">
    <property type="component" value="Unassembled WGS sequence"/>
</dbReference>
<feature type="region of interest" description="Disordered" evidence="1">
    <location>
        <begin position="199"/>
        <end position="221"/>
    </location>
</feature>
<evidence type="ECO:0000256" key="1">
    <source>
        <dbReference type="SAM" id="MobiDB-lite"/>
    </source>
</evidence>
<dbReference type="InterPro" id="IPR027417">
    <property type="entry name" value="P-loop_NTPase"/>
</dbReference>
<comment type="caution">
    <text evidence="2">The sequence shown here is derived from an EMBL/GenBank/DDBJ whole genome shotgun (WGS) entry which is preliminary data.</text>
</comment>
<sequence length="384" mass="43084">MKDLIPEQALVCLFGAPNTGKTFIALDIALSVAFGRPALSQDGNSEGNPTSRPVVFVLREALHNIHRRIAAWCDHKKIPRKQAQEHLAHHLLIPDTSDELDIRIDRSTSRRKLIDAIKQRCPNPALIVLDPLVDMMDGDENSARDMSRFVNGLNELRTQLGACVLVIHHQGKYWRPIERGSSVLQAAVDTHIHLLDATKTTRRRKKNANTETKEDNTQKIELEIFKQRDAARSPNIHIELHTVPAPDGLNVPHSLGKVPVWIEADETAQADNATSSKERKAPREAPDRKASPRKQREESRRQKISDFLKTRFKSGNNAPILRQDIEAHFKDTSPEISRTTLHRDLDALAAASDSTITIATTNAKVTVTHKKIEAKTKDLNEIPF</sequence>
<evidence type="ECO:0000313" key="2">
    <source>
        <dbReference type="EMBL" id="GGC42050.1"/>
    </source>
</evidence>
<feature type="region of interest" description="Disordered" evidence="1">
    <location>
        <begin position="267"/>
        <end position="303"/>
    </location>
</feature>
<evidence type="ECO:0000313" key="3">
    <source>
        <dbReference type="Proteomes" id="UP000637769"/>
    </source>
</evidence>